<gene>
    <name evidence="1" type="ORF">PV08_10530</name>
</gene>
<protein>
    <submittedName>
        <fullName evidence="1">Uncharacterized protein</fullName>
    </submittedName>
</protein>
<keyword evidence="2" id="KW-1185">Reference proteome</keyword>
<dbReference type="NCBIfam" id="TIGR02675">
    <property type="entry name" value="tape_meas_nterm"/>
    <property type="match status" value="1"/>
</dbReference>
<dbReference type="PANTHER" id="PTHR40462">
    <property type="entry name" value="CHROMOSOME 1, WHOLE GENOME SHOTGUN SEQUENCE"/>
    <property type="match status" value="1"/>
</dbReference>
<dbReference type="RefSeq" id="XP_016231446.1">
    <property type="nucleotide sequence ID" value="XM_016384844.1"/>
</dbReference>
<dbReference type="VEuPathDB" id="FungiDB:PV08_10530"/>
<evidence type="ECO:0000313" key="2">
    <source>
        <dbReference type="Proteomes" id="UP000053328"/>
    </source>
</evidence>
<proteinExistence type="predicted"/>
<dbReference type="EMBL" id="KN847499">
    <property type="protein sequence ID" value="KIW11230.1"/>
    <property type="molecule type" value="Genomic_DNA"/>
</dbReference>
<evidence type="ECO:0000313" key="1">
    <source>
        <dbReference type="EMBL" id="KIW11230.1"/>
    </source>
</evidence>
<dbReference type="GeneID" id="27337613"/>
<sequence>MNNQGQAAGQKEDYLDKGLDAVEKKFGQGKIDPQKSRGMNEKITDSAREMFEKATGKNVPEKFSN</sequence>
<organism evidence="1 2">
    <name type="scientific">Exophiala spinifera</name>
    <dbReference type="NCBI Taxonomy" id="91928"/>
    <lineage>
        <taxon>Eukaryota</taxon>
        <taxon>Fungi</taxon>
        <taxon>Dikarya</taxon>
        <taxon>Ascomycota</taxon>
        <taxon>Pezizomycotina</taxon>
        <taxon>Eurotiomycetes</taxon>
        <taxon>Chaetothyriomycetidae</taxon>
        <taxon>Chaetothyriales</taxon>
        <taxon>Herpotrichiellaceae</taxon>
        <taxon>Exophiala</taxon>
    </lineage>
</organism>
<dbReference type="OrthoDB" id="3050608at2759"/>
<dbReference type="AlphaFoldDB" id="A0A0D2AXP8"/>
<dbReference type="Proteomes" id="UP000053328">
    <property type="component" value="Unassembled WGS sequence"/>
</dbReference>
<accession>A0A0D2AXP8</accession>
<dbReference type="HOGENOM" id="CLU_169797_1_1_1"/>
<dbReference type="PANTHER" id="PTHR40462:SF1">
    <property type="entry name" value="EXPRESSED PROTEIN"/>
    <property type="match status" value="1"/>
</dbReference>
<reference evidence="1 2" key="1">
    <citation type="submission" date="2015-01" db="EMBL/GenBank/DDBJ databases">
        <title>The Genome Sequence of Exophiala spinifera CBS89968.</title>
        <authorList>
            <consortium name="The Broad Institute Genomics Platform"/>
            <person name="Cuomo C."/>
            <person name="de Hoog S."/>
            <person name="Gorbushina A."/>
            <person name="Stielow B."/>
            <person name="Teixiera M."/>
            <person name="Abouelleil A."/>
            <person name="Chapman S.B."/>
            <person name="Priest M."/>
            <person name="Young S.K."/>
            <person name="Wortman J."/>
            <person name="Nusbaum C."/>
            <person name="Birren B."/>
        </authorList>
    </citation>
    <scope>NUCLEOTIDE SEQUENCE [LARGE SCALE GENOMIC DNA]</scope>
    <source>
        <strain evidence="1 2">CBS 89968</strain>
    </source>
</reference>
<dbReference type="InterPro" id="IPR013491">
    <property type="entry name" value="Tape_meas_N"/>
</dbReference>
<name>A0A0D2AXP8_9EURO</name>